<dbReference type="SUPFAM" id="SSF53756">
    <property type="entry name" value="UDP-Glycosyltransferase/glycogen phosphorylase"/>
    <property type="match status" value="1"/>
</dbReference>
<organism evidence="3 4">
    <name type="scientific">Bacteroides caccae</name>
    <dbReference type="NCBI Taxonomy" id="47678"/>
    <lineage>
        <taxon>Bacteria</taxon>
        <taxon>Pseudomonadati</taxon>
        <taxon>Bacteroidota</taxon>
        <taxon>Bacteroidia</taxon>
        <taxon>Bacteroidales</taxon>
        <taxon>Bacteroidaceae</taxon>
        <taxon>Bacteroides</taxon>
    </lineage>
</organism>
<accession>A0A6A1JR27</accession>
<evidence type="ECO:0000313" key="4">
    <source>
        <dbReference type="Proteomes" id="UP000491168"/>
    </source>
</evidence>
<feature type="domain" description="Glycosyl transferase family 1" evidence="1">
    <location>
        <begin position="263"/>
        <end position="382"/>
    </location>
</feature>
<sequence length="420" mass="48156">MRILLVNGVFGYASTGTIVRDIQNLCEQQGIECYVAYSETNLSVDKIHRGYRIGATWEKKLHALLCRINGRQAYFSHIATRSFIKYIESIKPDIVHLHTIHGNYLNMPMLLSYLAKRNIRTVITMHDCWYYTGGCFHYTSAKCFKWQHECGNCPKKKDDTPALFLDCSQRILFDRKRLLDAIPNLTITGVSNWICQESRKGIFHDKHVFTIHNGVDTEIFKPTKLEEIGNPKSLSTVRKAIEGSFVIMGLAGKWLDPINRAAIEYLLSQMGDNDRLLLFGCDDTKITLLNSLNLPKGASKKIVIFGYTTNRQLLAALYSLADVFINCTREESFSLINVEPQACGTPVITYSNTGAQETVNNECSYSVPTGDYQAIWDKINQVRQYGKAHYSDACIQWVRENYEMQENYKKYLNLYVRIRR</sequence>
<evidence type="ECO:0000259" key="1">
    <source>
        <dbReference type="Pfam" id="PF00534"/>
    </source>
</evidence>
<dbReference type="Proteomes" id="UP000491168">
    <property type="component" value="Unassembled WGS sequence"/>
</dbReference>
<protein>
    <submittedName>
        <fullName evidence="3">Glycosyltransferase</fullName>
    </submittedName>
</protein>
<dbReference type="InterPro" id="IPR028098">
    <property type="entry name" value="Glyco_trans_4-like_N"/>
</dbReference>
<dbReference type="PANTHER" id="PTHR12526:SF630">
    <property type="entry name" value="GLYCOSYLTRANSFERASE"/>
    <property type="match status" value="1"/>
</dbReference>
<dbReference type="Gene3D" id="3.40.50.2000">
    <property type="entry name" value="Glycogen Phosphorylase B"/>
    <property type="match status" value="2"/>
</dbReference>
<dbReference type="GO" id="GO:0016757">
    <property type="term" value="F:glycosyltransferase activity"/>
    <property type="evidence" value="ECO:0007669"/>
    <property type="project" value="InterPro"/>
</dbReference>
<evidence type="ECO:0000313" key="3">
    <source>
        <dbReference type="EMBL" id="KAA5487349.1"/>
    </source>
</evidence>
<gene>
    <name evidence="3" type="ORF">F2Y35_19585</name>
</gene>
<reference evidence="3 4" key="1">
    <citation type="journal article" date="2019" name="Nat. Med.">
        <title>A library of human gut bacterial isolates paired with longitudinal multiomics data enables mechanistic microbiome research.</title>
        <authorList>
            <person name="Poyet M."/>
            <person name="Groussin M."/>
            <person name="Gibbons S.M."/>
            <person name="Avila-Pacheco J."/>
            <person name="Jiang X."/>
            <person name="Kearney S.M."/>
            <person name="Perrotta A.R."/>
            <person name="Berdy B."/>
            <person name="Zhao S."/>
            <person name="Lieberman T.D."/>
            <person name="Swanson P.K."/>
            <person name="Smith M."/>
            <person name="Roesemann S."/>
            <person name="Alexander J.E."/>
            <person name="Rich S.A."/>
            <person name="Livny J."/>
            <person name="Vlamakis H."/>
            <person name="Clish C."/>
            <person name="Bullock K."/>
            <person name="Deik A."/>
            <person name="Scott J."/>
            <person name="Pierce K.A."/>
            <person name="Xavier R.J."/>
            <person name="Alm E.J."/>
        </authorList>
    </citation>
    <scope>NUCLEOTIDE SEQUENCE [LARGE SCALE GENOMIC DNA]</scope>
    <source>
        <strain evidence="3 4">BIOML-A21</strain>
    </source>
</reference>
<proteinExistence type="predicted"/>
<keyword evidence="3" id="KW-0808">Transferase</keyword>
<comment type="caution">
    <text evidence="3">The sequence shown here is derived from an EMBL/GenBank/DDBJ whole genome shotgun (WGS) entry which is preliminary data.</text>
</comment>
<dbReference type="Pfam" id="PF00534">
    <property type="entry name" value="Glycos_transf_1"/>
    <property type="match status" value="1"/>
</dbReference>
<dbReference type="Pfam" id="PF13439">
    <property type="entry name" value="Glyco_transf_4"/>
    <property type="match status" value="1"/>
</dbReference>
<dbReference type="AlphaFoldDB" id="A0A6A1JR27"/>
<dbReference type="PANTHER" id="PTHR12526">
    <property type="entry name" value="GLYCOSYLTRANSFERASE"/>
    <property type="match status" value="1"/>
</dbReference>
<evidence type="ECO:0000259" key="2">
    <source>
        <dbReference type="Pfam" id="PF13439"/>
    </source>
</evidence>
<feature type="domain" description="Glycosyltransferase subfamily 4-like N-terminal" evidence="2">
    <location>
        <begin position="25"/>
        <end position="147"/>
    </location>
</feature>
<dbReference type="EMBL" id="VVYF01000023">
    <property type="protein sequence ID" value="KAA5487349.1"/>
    <property type="molecule type" value="Genomic_DNA"/>
</dbReference>
<name>A0A6A1JR27_9BACE</name>
<dbReference type="RefSeq" id="WP_149928401.1">
    <property type="nucleotide sequence ID" value="NZ_VVYE01000016.1"/>
</dbReference>
<dbReference type="InterPro" id="IPR001296">
    <property type="entry name" value="Glyco_trans_1"/>
</dbReference>